<organism evidence="1 2">
    <name type="scientific">Trichormus variabilis SAG 1403-4b</name>
    <dbReference type="NCBI Taxonomy" id="447716"/>
    <lineage>
        <taxon>Bacteria</taxon>
        <taxon>Bacillati</taxon>
        <taxon>Cyanobacteriota</taxon>
        <taxon>Cyanophyceae</taxon>
        <taxon>Nostocales</taxon>
        <taxon>Nostocaceae</taxon>
        <taxon>Trichormus</taxon>
    </lineage>
</organism>
<dbReference type="AlphaFoldDB" id="A0A3S1BW26"/>
<gene>
    <name evidence="1" type="ORF">DSM107003_50380</name>
</gene>
<evidence type="ECO:0000313" key="1">
    <source>
        <dbReference type="EMBL" id="RUS92472.1"/>
    </source>
</evidence>
<name>A0A3S1BW26_ANAVA</name>
<dbReference type="Proteomes" id="UP000276103">
    <property type="component" value="Unassembled WGS sequence"/>
</dbReference>
<keyword evidence="2" id="KW-1185">Reference proteome</keyword>
<reference evidence="1 2" key="1">
    <citation type="journal article" date="2019" name="Genome Biol. Evol.">
        <title>Day and night: Metabolic profiles and evolutionary relationships of six axenic non-marine cyanobacteria.</title>
        <authorList>
            <person name="Will S.E."/>
            <person name="Henke P."/>
            <person name="Boedeker C."/>
            <person name="Huang S."/>
            <person name="Brinkmann H."/>
            <person name="Rohde M."/>
            <person name="Jarek M."/>
            <person name="Friedl T."/>
            <person name="Seufert S."/>
            <person name="Schumacher M."/>
            <person name="Overmann J."/>
            <person name="Neumann-Schaal M."/>
            <person name="Petersen J."/>
        </authorList>
    </citation>
    <scope>NUCLEOTIDE SEQUENCE [LARGE SCALE GENOMIC DNA]</scope>
    <source>
        <strain evidence="1 2">SAG 1403-4b</strain>
    </source>
</reference>
<proteinExistence type="predicted"/>
<comment type="caution">
    <text evidence="1">The sequence shown here is derived from an EMBL/GenBank/DDBJ whole genome shotgun (WGS) entry which is preliminary data.</text>
</comment>
<accession>A0A3S1BW26</accession>
<protein>
    <submittedName>
        <fullName evidence="1">Uncharacterized protein</fullName>
    </submittedName>
</protein>
<evidence type="ECO:0000313" key="2">
    <source>
        <dbReference type="Proteomes" id="UP000276103"/>
    </source>
</evidence>
<sequence>MDLAIEKKTSSQHYINVSSKKWLKYLQIRKKIEMKLDKFVLAQNMAFLVSISPESNLAKLLAFCLATKARENTTGTKILELTYELMENPSKLPYWTQDIMGQDLDYTTEEWKALGEMGIKDANDFMNKLWQELESLNL</sequence>
<dbReference type="RefSeq" id="WP_241993617.1">
    <property type="nucleotide sequence ID" value="NZ_RSCM01000028.1"/>
</dbReference>
<dbReference type="EMBL" id="RSCM01000028">
    <property type="protein sequence ID" value="RUS92472.1"/>
    <property type="molecule type" value="Genomic_DNA"/>
</dbReference>